<comment type="caution">
    <text evidence="9">The sequence shown here is derived from an EMBL/GenBank/DDBJ whole genome shotgun (WGS) entry which is preliminary data.</text>
</comment>
<organism evidence="9 10">
    <name type="scientific">Paenibacillus agaridevorans</name>
    <dbReference type="NCBI Taxonomy" id="171404"/>
    <lineage>
        <taxon>Bacteria</taxon>
        <taxon>Bacillati</taxon>
        <taxon>Bacillota</taxon>
        <taxon>Bacilli</taxon>
        <taxon>Bacillales</taxon>
        <taxon>Paenibacillaceae</taxon>
        <taxon>Paenibacillus</taxon>
    </lineage>
</organism>
<feature type="domain" description="Acyltransferase 3" evidence="8">
    <location>
        <begin position="9"/>
        <end position="337"/>
    </location>
</feature>
<dbReference type="PANTHER" id="PTHR40074:SF2">
    <property type="entry name" value="O-ACETYLTRANSFERASE WECH"/>
    <property type="match status" value="1"/>
</dbReference>
<accession>A0A2R5F0A7</accession>
<feature type="transmembrane region" description="Helical" evidence="7">
    <location>
        <begin position="90"/>
        <end position="110"/>
    </location>
</feature>
<evidence type="ECO:0000256" key="7">
    <source>
        <dbReference type="SAM" id="Phobius"/>
    </source>
</evidence>
<feature type="transmembrane region" description="Helical" evidence="7">
    <location>
        <begin position="44"/>
        <end position="69"/>
    </location>
</feature>
<evidence type="ECO:0000313" key="9">
    <source>
        <dbReference type="EMBL" id="GBG11785.1"/>
    </source>
</evidence>
<dbReference type="Pfam" id="PF01757">
    <property type="entry name" value="Acyl_transf_3"/>
    <property type="match status" value="1"/>
</dbReference>
<gene>
    <name evidence="9" type="ORF">PAT3040_06632</name>
</gene>
<feature type="transmembrane region" description="Helical" evidence="7">
    <location>
        <begin position="12"/>
        <end position="29"/>
    </location>
</feature>
<evidence type="ECO:0000256" key="6">
    <source>
        <dbReference type="ARBA" id="ARBA00023136"/>
    </source>
</evidence>
<feature type="transmembrane region" description="Helical" evidence="7">
    <location>
        <begin position="219"/>
        <end position="238"/>
    </location>
</feature>
<dbReference type="InterPro" id="IPR002656">
    <property type="entry name" value="Acyl_transf_3_dom"/>
</dbReference>
<evidence type="ECO:0000256" key="5">
    <source>
        <dbReference type="ARBA" id="ARBA00022989"/>
    </source>
</evidence>
<keyword evidence="3" id="KW-1003">Cell membrane</keyword>
<evidence type="ECO:0000256" key="4">
    <source>
        <dbReference type="ARBA" id="ARBA00022692"/>
    </source>
</evidence>
<proteinExistence type="inferred from homology"/>
<dbReference type="Proteomes" id="UP000245202">
    <property type="component" value="Unassembled WGS sequence"/>
</dbReference>
<dbReference type="GO" id="GO:0009246">
    <property type="term" value="P:enterobacterial common antigen biosynthetic process"/>
    <property type="evidence" value="ECO:0007669"/>
    <property type="project" value="TreeGrafter"/>
</dbReference>
<dbReference type="PANTHER" id="PTHR40074">
    <property type="entry name" value="O-ACETYLTRANSFERASE WECH"/>
    <property type="match status" value="1"/>
</dbReference>
<feature type="transmembrane region" description="Helical" evidence="7">
    <location>
        <begin position="280"/>
        <end position="298"/>
    </location>
</feature>
<evidence type="ECO:0000259" key="8">
    <source>
        <dbReference type="Pfam" id="PF01757"/>
    </source>
</evidence>
<sequence>MSNKKANIVEIHFVRAIAIIAVVLIHATATPRTEVPWGSLSAPFYYVANSLSMFAVPLFLMLSGLVLFYRYHDDWSMGQALAFYKKRLKFVVIPYLVWSAFYYFFNRIAYRQPLEFDPELFLKMLLWGDASYHLYFMSIIIQLYLIFPLLMGLVQWLKLKAWHMAVLAILIQSVFLYIHHEVYLFEHKATLIWNYFAVFGIGAAIGMRYGKFAERWRHVAWTGPLALLVGFMYLLFVFSSQAGAIYPMPAYMIMYSLYAVLIGISLIWGGKIMVDQKARILPWLMALGSASFGIYFIHPAIQTVMGKLFKQELGSAYYHVYVISLLVTMLGLSFAIVYLTRKIKLSWLLWGK</sequence>
<keyword evidence="9" id="KW-0808">Transferase</keyword>
<dbReference type="GO" id="GO:0005886">
    <property type="term" value="C:plasma membrane"/>
    <property type="evidence" value="ECO:0007669"/>
    <property type="project" value="UniProtKB-SubCell"/>
</dbReference>
<dbReference type="RefSeq" id="WP_108996011.1">
    <property type="nucleotide sequence ID" value="NZ_BDQX01000430.1"/>
</dbReference>
<reference evidence="9 10" key="1">
    <citation type="submission" date="2017-08" db="EMBL/GenBank/DDBJ databases">
        <title>Substantial Increase in Enzyme Production by Combined Drug-Resistance Mutations in Paenibacillus agaridevorans.</title>
        <authorList>
            <person name="Tanaka Y."/>
            <person name="Funane K."/>
            <person name="Hosaka T."/>
            <person name="Shiwa Y."/>
            <person name="Fujita N."/>
            <person name="Miyazaki T."/>
            <person name="Yoshikawa H."/>
            <person name="Murakami K."/>
            <person name="Kasahara K."/>
            <person name="Inaoka T."/>
            <person name="Hiraga Y."/>
            <person name="Ochi K."/>
        </authorList>
    </citation>
    <scope>NUCLEOTIDE SEQUENCE [LARGE SCALE GENOMIC DNA]</scope>
    <source>
        <strain evidence="9 10">T-3040</strain>
    </source>
</reference>
<keyword evidence="10" id="KW-1185">Reference proteome</keyword>
<feature type="transmembrane region" description="Helical" evidence="7">
    <location>
        <begin position="250"/>
        <end position="268"/>
    </location>
</feature>
<keyword evidence="5 7" id="KW-1133">Transmembrane helix</keyword>
<evidence type="ECO:0000256" key="2">
    <source>
        <dbReference type="ARBA" id="ARBA00007400"/>
    </source>
</evidence>
<evidence type="ECO:0000256" key="1">
    <source>
        <dbReference type="ARBA" id="ARBA00004651"/>
    </source>
</evidence>
<keyword evidence="4 7" id="KW-0812">Transmembrane</keyword>
<keyword evidence="6 7" id="KW-0472">Membrane</keyword>
<feature type="transmembrane region" description="Helical" evidence="7">
    <location>
        <begin position="191"/>
        <end position="207"/>
    </location>
</feature>
<feature type="transmembrane region" description="Helical" evidence="7">
    <location>
        <begin position="318"/>
        <end position="339"/>
    </location>
</feature>
<dbReference type="EMBL" id="BDQX01000430">
    <property type="protein sequence ID" value="GBG11785.1"/>
    <property type="molecule type" value="Genomic_DNA"/>
</dbReference>
<dbReference type="GO" id="GO:0016413">
    <property type="term" value="F:O-acetyltransferase activity"/>
    <property type="evidence" value="ECO:0007669"/>
    <property type="project" value="TreeGrafter"/>
</dbReference>
<evidence type="ECO:0000256" key="3">
    <source>
        <dbReference type="ARBA" id="ARBA00022475"/>
    </source>
</evidence>
<keyword evidence="9" id="KW-0012">Acyltransferase</keyword>
<protein>
    <submittedName>
        <fullName evidence="9">Acyltransferase</fullName>
    </submittedName>
</protein>
<evidence type="ECO:0000313" key="10">
    <source>
        <dbReference type="Proteomes" id="UP000245202"/>
    </source>
</evidence>
<comment type="similarity">
    <text evidence="2">Belongs to the acyltransferase 3 family.</text>
</comment>
<dbReference type="AlphaFoldDB" id="A0A2R5F0A7"/>
<name>A0A2R5F0A7_9BACL</name>
<comment type="subcellular location">
    <subcellularLocation>
        <location evidence="1">Cell membrane</location>
        <topology evidence="1">Multi-pass membrane protein</topology>
    </subcellularLocation>
</comment>
<feature type="transmembrane region" description="Helical" evidence="7">
    <location>
        <begin position="130"/>
        <end position="154"/>
    </location>
</feature>
<feature type="transmembrane region" description="Helical" evidence="7">
    <location>
        <begin position="161"/>
        <end position="179"/>
    </location>
</feature>